<evidence type="ECO:0008006" key="5">
    <source>
        <dbReference type="Google" id="ProtNLM"/>
    </source>
</evidence>
<keyword evidence="2" id="KW-0732">Signal</keyword>
<comment type="caution">
    <text evidence="3">The sequence shown here is derived from an EMBL/GenBank/DDBJ whole genome shotgun (WGS) entry which is preliminary data.</text>
</comment>
<accession>A0A916IZZ5</accession>
<evidence type="ECO:0000256" key="2">
    <source>
        <dbReference type="SAM" id="SignalP"/>
    </source>
</evidence>
<dbReference type="InterPro" id="IPR021305">
    <property type="entry name" value="DUF2880"/>
</dbReference>
<dbReference type="Proteomes" id="UP000672934">
    <property type="component" value="Unassembled WGS sequence"/>
</dbReference>
<feature type="signal peptide" evidence="2">
    <location>
        <begin position="1"/>
        <end position="27"/>
    </location>
</feature>
<proteinExistence type="predicted"/>
<sequence length="118" mass="12765">MTLVLSRRTRAALSAAGLLLAAGTALAADLEMPRPRGKDEAPGAPVACRKSVREKLPNPDHFKWDGSTYRKVAEDAYSVVADVEYMGADGAQRKAKVQCDVIRAPGDRFVVTKVRLPE</sequence>
<evidence type="ECO:0000313" key="4">
    <source>
        <dbReference type="Proteomes" id="UP000672934"/>
    </source>
</evidence>
<name>A0A916IZZ5_9BURK</name>
<gene>
    <name evidence="3" type="ORF">LMG31506_05190</name>
</gene>
<evidence type="ECO:0000256" key="1">
    <source>
        <dbReference type="SAM" id="MobiDB-lite"/>
    </source>
</evidence>
<organism evidence="3 4">
    <name type="scientific">Cupriavidus yeoncheonensis</name>
    <dbReference type="NCBI Taxonomy" id="1462994"/>
    <lineage>
        <taxon>Bacteria</taxon>
        <taxon>Pseudomonadati</taxon>
        <taxon>Pseudomonadota</taxon>
        <taxon>Betaproteobacteria</taxon>
        <taxon>Burkholderiales</taxon>
        <taxon>Burkholderiaceae</taxon>
        <taxon>Cupriavidus</taxon>
    </lineage>
</organism>
<evidence type="ECO:0000313" key="3">
    <source>
        <dbReference type="EMBL" id="CAG2154823.1"/>
    </source>
</evidence>
<reference evidence="3" key="1">
    <citation type="submission" date="2021-03" db="EMBL/GenBank/DDBJ databases">
        <authorList>
            <person name="Peeters C."/>
        </authorList>
    </citation>
    <scope>NUCLEOTIDE SEQUENCE</scope>
    <source>
        <strain evidence="3">LMG 31506</strain>
    </source>
</reference>
<dbReference type="AlphaFoldDB" id="A0A916IZZ5"/>
<keyword evidence="4" id="KW-1185">Reference proteome</keyword>
<protein>
    <recommendedName>
        <fullName evidence="5">DUF2880 domain-containing protein</fullName>
    </recommendedName>
</protein>
<feature type="region of interest" description="Disordered" evidence="1">
    <location>
        <begin position="33"/>
        <end position="52"/>
    </location>
</feature>
<feature type="chain" id="PRO_5037204481" description="DUF2880 domain-containing protein" evidence="2">
    <location>
        <begin position="28"/>
        <end position="118"/>
    </location>
</feature>
<dbReference type="Pfam" id="PF11082">
    <property type="entry name" value="DUF2880"/>
    <property type="match status" value="1"/>
</dbReference>
<dbReference type="RefSeq" id="WP_211950044.1">
    <property type="nucleotide sequence ID" value="NZ_CAJPUY010000023.1"/>
</dbReference>
<dbReference type="EMBL" id="CAJPUY010000023">
    <property type="protein sequence ID" value="CAG2154823.1"/>
    <property type="molecule type" value="Genomic_DNA"/>
</dbReference>